<evidence type="ECO:0000256" key="1">
    <source>
        <dbReference type="SAM" id="Coils"/>
    </source>
</evidence>
<sequence>MSYYEDKFKKLNKELQELQRYLSEKVQHAKDDGANRNYIRELEAERYALHAIYVRTNGIILNAPRNGR</sequence>
<keyword evidence="1" id="KW-0175">Coiled coil</keyword>
<feature type="coiled-coil region" evidence="1">
    <location>
        <begin position="1"/>
        <end position="28"/>
    </location>
</feature>
<organism evidence="2 3">
    <name type="scientific">Mammaliicoccus sciuri</name>
    <name type="common">Staphylococcus sciuri</name>
    <dbReference type="NCBI Taxonomy" id="1296"/>
    <lineage>
        <taxon>Bacteria</taxon>
        <taxon>Bacillati</taxon>
        <taxon>Bacillota</taxon>
        <taxon>Bacilli</taxon>
        <taxon>Bacillales</taxon>
        <taxon>Staphylococcaceae</taxon>
        <taxon>Mammaliicoccus</taxon>
    </lineage>
</organism>
<dbReference type="Proteomes" id="UP000197058">
    <property type="component" value="Chromosome"/>
</dbReference>
<reference evidence="3" key="1">
    <citation type="submission" date="2017-06" db="EMBL/GenBank/DDBJ databases">
        <title>FDA dAtabase for Regulatory Grade micrObial Sequences (FDA-ARGOS): Supporting development and validation of Infectious Disease Dx tests.</title>
        <authorList>
            <person name="Goldberg B."/>
            <person name="Campos J."/>
            <person name="Tallon L."/>
            <person name="Sadzewicz L."/>
            <person name="Sengamalay N."/>
            <person name="Ott S."/>
            <person name="Godinez A."/>
            <person name="Nagaraj S."/>
            <person name="Vavikolanu K."/>
            <person name="Nadendla S."/>
            <person name="George J."/>
            <person name="Geyer C."/>
            <person name="Sichtig H."/>
        </authorList>
    </citation>
    <scope>NUCLEOTIDE SEQUENCE [LARGE SCALE GENOMIC DNA]</scope>
    <source>
        <strain evidence="3">FDAARGOS_285</strain>
    </source>
</reference>
<accession>A0AAI8GUX4</accession>
<proteinExistence type="predicted"/>
<dbReference type="EMBL" id="CP022046">
    <property type="protein sequence ID" value="ASE35349.1"/>
    <property type="molecule type" value="Genomic_DNA"/>
</dbReference>
<dbReference type="AlphaFoldDB" id="A0AAI8GUX4"/>
<evidence type="ECO:0000313" key="2">
    <source>
        <dbReference type="EMBL" id="ASE35349.1"/>
    </source>
</evidence>
<evidence type="ECO:0000313" key="3">
    <source>
        <dbReference type="Proteomes" id="UP000197058"/>
    </source>
</evidence>
<dbReference type="KEGG" id="sscu:CEP64_12370"/>
<gene>
    <name evidence="2" type="ORF">CEP64_12370</name>
</gene>
<dbReference type="RefSeq" id="WP_088592607.1">
    <property type="nucleotide sequence ID" value="NZ_CP022046.2"/>
</dbReference>
<protein>
    <submittedName>
        <fullName evidence="2">Uncharacterized protein</fullName>
    </submittedName>
</protein>
<name>A0AAI8GUX4_MAMSC</name>